<accession>A0A8T2RM74</accession>
<proteinExistence type="predicted"/>
<sequence length="115" mass="13343">MRLKREERYFTRGPESHLSLDCYPLVVATASLNVNHILTIYRLGTFTSHIYCYEDREASLLLSPALLTCTHISMGSAYHDHPCMFLCQSIPFVPHYHLYKISVFKLQIVFLSSSW</sequence>
<gene>
    <name evidence="1" type="ORF">KP509_26G039400</name>
</gene>
<evidence type="ECO:0000313" key="1">
    <source>
        <dbReference type="EMBL" id="KAH7296797.1"/>
    </source>
</evidence>
<evidence type="ECO:0000313" key="2">
    <source>
        <dbReference type="Proteomes" id="UP000825935"/>
    </source>
</evidence>
<dbReference type="Proteomes" id="UP000825935">
    <property type="component" value="Chromosome 26"/>
</dbReference>
<protein>
    <submittedName>
        <fullName evidence="1">Uncharacterized protein</fullName>
    </submittedName>
</protein>
<comment type="caution">
    <text evidence="1">The sequence shown here is derived from an EMBL/GenBank/DDBJ whole genome shotgun (WGS) entry which is preliminary data.</text>
</comment>
<reference evidence="1" key="1">
    <citation type="submission" date="2021-08" db="EMBL/GenBank/DDBJ databases">
        <title>WGS assembly of Ceratopteris richardii.</title>
        <authorList>
            <person name="Marchant D.B."/>
            <person name="Chen G."/>
            <person name="Jenkins J."/>
            <person name="Shu S."/>
            <person name="Leebens-Mack J."/>
            <person name="Grimwood J."/>
            <person name="Schmutz J."/>
            <person name="Soltis P."/>
            <person name="Soltis D."/>
            <person name="Chen Z.-H."/>
        </authorList>
    </citation>
    <scope>NUCLEOTIDE SEQUENCE</scope>
    <source>
        <strain evidence="1">Whitten #5841</strain>
        <tissue evidence="1">Leaf</tissue>
    </source>
</reference>
<organism evidence="1 2">
    <name type="scientific">Ceratopteris richardii</name>
    <name type="common">Triangle waterfern</name>
    <dbReference type="NCBI Taxonomy" id="49495"/>
    <lineage>
        <taxon>Eukaryota</taxon>
        <taxon>Viridiplantae</taxon>
        <taxon>Streptophyta</taxon>
        <taxon>Embryophyta</taxon>
        <taxon>Tracheophyta</taxon>
        <taxon>Polypodiopsida</taxon>
        <taxon>Polypodiidae</taxon>
        <taxon>Polypodiales</taxon>
        <taxon>Pteridineae</taxon>
        <taxon>Pteridaceae</taxon>
        <taxon>Parkerioideae</taxon>
        <taxon>Ceratopteris</taxon>
    </lineage>
</organism>
<keyword evidence="2" id="KW-1185">Reference proteome</keyword>
<name>A0A8T2RM74_CERRI</name>
<dbReference type="EMBL" id="CM035431">
    <property type="protein sequence ID" value="KAH7296797.1"/>
    <property type="molecule type" value="Genomic_DNA"/>
</dbReference>
<dbReference type="AlphaFoldDB" id="A0A8T2RM74"/>